<dbReference type="EMBL" id="UFQS01000704">
    <property type="protein sequence ID" value="SSX06319.1"/>
    <property type="molecule type" value="Genomic_DNA"/>
</dbReference>
<reference evidence="3" key="2">
    <citation type="submission" date="2018-07" db="EMBL/GenBank/DDBJ databases">
        <authorList>
            <person name="Quirk P.G."/>
            <person name="Krulwich T.A."/>
        </authorList>
    </citation>
    <scope>NUCLEOTIDE SEQUENCE</scope>
</reference>
<name>A0A336KP76_CULSO</name>
<accession>A0A336KP76</accession>
<feature type="compositionally biased region" description="Basic and acidic residues" evidence="1">
    <location>
        <begin position="1"/>
        <end position="17"/>
    </location>
</feature>
<feature type="region of interest" description="Disordered" evidence="1">
    <location>
        <begin position="1"/>
        <end position="35"/>
    </location>
</feature>
<gene>
    <name evidence="2" type="primary">CSON013744</name>
</gene>
<feature type="compositionally biased region" description="Polar residues" evidence="1">
    <location>
        <begin position="489"/>
        <end position="502"/>
    </location>
</feature>
<protein>
    <submittedName>
        <fullName evidence="2">CSON013744 protein</fullName>
    </submittedName>
</protein>
<feature type="region of interest" description="Disordered" evidence="1">
    <location>
        <begin position="286"/>
        <end position="316"/>
    </location>
</feature>
<evidence type="ECO:0000313" key="3">
    <source>
        <dbReference type="EMBL" id="SSX26673.1"/>
    </source>
</evidence>
<reference evidence="2" key="1">
    <citation type="submission" date="2018-04" db="EMBL/GenBank/DDBJ databases">
        <authorList>
            <person name="Go L.Y."/>
            <person name="Mitchell J.A."/>
        </authorList>
    </citation>
    <scope>NUCLEOTIDE SEQUENCE</scope>
    <source>
        <tissue evidence="2">Whole organism</tissue>
    </source>
</reference>
<feature type="compositionally biased region" description="Acidic residues" evidence="1">
    <location>
        <begin position="166"/>
        <end position="177"/>
    </location>
</feature>
<feature type="compositionally biased region" description="Polar residues" evidence="1">
    <location>
        <begin position="693"/>
        <end position="702"/>
    </location>
</feature>
<feature type="compositionally biased region" description="Low complexity" evidence="1">
    <location>
        <begin position="681"/>
        <end position="692"/>
    </location>
</feature>
<feature type="compositionally biased region" description="Basic and acidic residues" evidence="1">
    <location>
        <begin position="186"/>
        <end position="199"/>
    </location>
</feature>
<feature type="region of interest" description="Disordered" evidence="1">
    <location>
        <begin position="681"/>
        <end position="711"/>
    </location>
</feature>
<feature type="region of interest" description="Disordered" evidence="1">
    <location>
        <begin position="162"/>
        <end position="218"/>
    </location>
</feature>
<proteinExistence type="predicted"/>
<sequence length="793" mass="88595">MRSDDKKLKSTAKDTHGLRLNLKSPENRQRYPPDETDLDAIQVISSEYEIVLPQLDKKNASTPISTVVPNVPPPPPFPPDGFLHKLSLPSINVQQKQKGKNDDDEMCLPKIKNKYGAVSKTYMKKLSSIFNQHPNSAKVIFDNNNDSIQNLNVNKSKIYDNKSNENEIEDEIEDEIDEGRGSLSEKSVKNDDESDKNIDENLNYHTQKNNNNMSDKNNKMHKKVNEKVDNEIKSGSTLMAPSNAKPQPNLDLGETIGTFTLPRIALNKTGATSNYEEDTARSTITPASIPASAVASHHQRNRRTSTSHYSTEKSGSSGYYGSNLYSAGGSSVDEHIYSEPVIIEHVQVHSAGTLGKGSVTGIVKKERKCLASLNKSITTLEICLDATQEKSQKISKTLPEVIVDSPKHNKGLDNDKKNDIPNSIVNRRKASLPRDETIPRPVWPGDTDDSLTNINLDAFNMKSTPSTHSNESFNLIQLNTPKAEKRESTFTNADSGKGTSEGTTDYMDLIDYHQTRNILVNIRGKLDILLEQHRMNTQSVGNPFVSESISHASGKSCSSVGVENDLEHNIISLKNDLENYLAVMTEKSEQELRQFSDTMSKDSRMQTVTKAFDRSKCRLEFDSVPRSRPVTAYTCYSSQITKTSLSRKPSIEKGDFIMTCNDQINPFTATPCDTVIQIISSENGSGGESSDSLNCDGNNNKPSAKPCNRHGNTLSQMQKNLAFSQLINDSFNCKSTKYGDDREKMLKEWHRDKPSIWEMYYGTNRYSSKIEQAMIREYRYGNKCAMNVSYVSN</sequence>
<feature type="region of interest" description="Disordered" evidence="1">
    <location>
        <begin position="483"/>
        <end position="502"/>
    </location>
</feature>
<organism evidence="2">
    <name type="scientific">Culicoides sonorensis</name>
    <name type="common">Biting midge</name>
    <dbReference type="NCBI Taxonomy" id="179676"/>
    <lineage>
        <taxon>Eukaryota</taxon>
        <taxon>Metazoa</taxon>
        <taxon>Ecdysozoa</taxon>
        <taxon>Arthropoda</taxon>
        <taxon>Hexapoda</taxon>
        <taxon>Insecta</taxon>
        <taxon>Pterygota</taxon>
        <taxon>Neoptera</taxon>
        <taxon>Endopterygota</taxon>
        <taxon>Diptera</taxon>
        <taxon>Nematocera</taxon>
        <taxon>Chironomoidea</taxon>
        <taxon>Ceratopogonidae</taxon>
        <taxon>Ceratopogoninae</taxon>
        <taxon>Culicoides</taxon>
        <taxon>Monoculicoides</taxon>
    </lineage>
</organism>
<evidence type="ECO:0000256" key="1">
    <source>
        <dbReference type="SAM" id="MobiDB-lite"/>
    </source>
</evidence>
<dbReference type="VEuPathDB" id="VectorBase:CSON013744"/>
<dbReference type="EMBL" id="UFQT01000704">
    <property type="protein sequence ID" value="SSX26673.1"/>
    <property type="molecule type" value="Genomic_DNA"/>
</dbReference>
<dbReference type="AlphaFoldDB" id="A0A336KP76"/>
<evidence type="ECO:0000313" key="2">
    <source>
        <dbReference type="EMBL" id="SSX06319.1"/>
    </source>
</evidence>